<accession>A0A9P8TEC3</accession>
<dbReference type="Proteomes" id="UP000769528">
    <property type="component" value="Unassembled WGS sequence"/>
</dbReference>
<reference evidence="8" key="1">
    <citation type="journal article" date="2021" name="Open Biol.">
        <title>Shared evolutionary footprints suggest mitochondrial oxidative damage underlies multiple complex I losses in fungi.</title>
        <authorList>
            <person name="Schikora-Tamarit M.A."/>
            <person name="Marcet-Houben M."/>
            <person name="Nosek J."/>
            <person name="Gabaldon T."/>
        </authorList>
    </citation>
    <scope>NUCLEOTIDE SEQUENCE</scope>
    <source>
        <strain evidence="8">CBS6341</strain>
    </source>
</reference>
<dbReference type="Gene3D" id="1.25.10.10">
    <property type="entry name" value="Leucine-rich Repeat Variant"/>
    <property type="match status" value="1"/>
</dbReference>
<dbReference type="AlphaFoldDB" id="A0A9P8TEC3"/>
<dbReference type="GO" id="GO:0051301">
    <property type="term" value="P:cell division"/>
    <property type="evidence" value="ECO:0007669"/>
    <property type="project" value="UniProtKB-KW"/>
</dbReference>
<dbReference type="InterPro" id="IPR019156">
    <property type="entry name" value="Ataxin-10_domain"/>
</dbReference>
<evidence type="ECO:0000259" key="7">
    <source>
        <dbReference type="Pfam" id="PF09759"/>
    </source>
</evidence>
<dbReference type="InterPro" id="IPR011989">
    <property type="entry name" value="ARM-like"/>
</dbReference>
<dbReference type="PANTHER" id="PTHR13255">
    <property type="entry name" value="ATAXIN-10"/>
    <property type="match status" value="1"/>
</dbReference>
<name>A0A9P8TEC3_9ASCO</name>
<dbReference type="InterPro" id="IPR051374">
    <property type="entry name" value="Ataxin-10/CTR86_families"/>
</dbReference>
<comment type="caution">
    <text evidence="8">The sequence shown here is derived from an EMBL/GenBank/DDBJ whole genome shotgun (WGS) entry which is preliminary data.</text>
</comment>
<proteinExistence type="inferred from homology"/>
<comment type="function">
    <text evidence="4">May play a role in the regulation of cytokinesis.</text>
</comment>
<feature type="domain" description="Ataxin-10" evidence="7">
    <location>
        <begin position="368"/>
        <end position="465"/>
    </location>
</feature>
<keyword evidence="3" id="KW-0131">Cell cycle</keyword>
<comment type="similarity">
    <text evidence="1">Belongs to the ataxin-10 family.</text>
</comment>
<dbReference type="Pfam" id="PF09759">
    <property type="entry name" value="Atx10homo_assoc"/>
    <property type="match status" value="1"/>
</dbReference>
<evidence type="ECO:0000313" key="8">
    <source>
        <dbReference type="EMBL" id="KAH3676443.1"/>
    </source>
</evidence>
<evidence type="ECO:0000256" key="2">
    <source>
        <dbReference type="ARBA" id="ARBA00022618"/>
    </source>
</evidence>
<evidence type="ECO:0000256" key="1">
    <source>
        <dbReference type="ARBA" id="ARBA00008384"/>
    </source>
</evidence>
<evidence type="ECO:0000256" key="6">
    <source>
        <dbReference type="ARBA" id="ARBA00044805"/>
    </source>
</evidence>
<evidence type="ECO:0000256" key="4">
    <source>
        <dbReference type="ARBA" id="ARBA00044746"/>
    </source>
</evidence>
<dbReference type="GO" id="GO:0005829">
    <property type="term" value="C:cytosol"/>
    <property type="evidence" value="ECO:0007669"/>
    <property type="project" value="TreeGrafter"/>
</dbReference>
<evidence type="ECO:0000256" key="3">
    <source>
        <dbReference type="ARBA" id="ARBA00023306"/>
    </source>
</evidence>
<keyword evidence="2" id="KW-0132">Cell division</keyword>
<evidence type="ECO:0000313" key="9">
    <source>
        <dbReference type="Proteomes" id="UP000769528"/>
    </source>
</evidence>
<dbReference type="EMBL" id="JAEUBF010000637">
    <property type="protein sequence ID" value="KAH3676443.1"/>
    <property type="molecule type" value="Genomic_DNA"/>
</dbReference>
<keyword evidence="9" id="KW-1185">Reference proteome</keyword>
<organism evidence="8 9">
    <name type="scientific">Wickerhamomyces mucosus</name>
    <dbReference type="NCBI Taxonomy" id="1378264"/>
    <lineage>
        <taxon>Eukaryota</taxon>
        <taxon>Fungi</taxon>
        <taxon>Dikarya</taxon>
        <taxon>Ascomycota</taxon>
        <taxon>Saccharomycotina</taxon>
        <taxon>Saccharomycetes</taxon>
        <taxon>Phaffomycetales</taxon>
        <taxon>Wickerhamomycetaceae</taxon>
        <taxon>Wickerhamomyces</taxon>
    </lineage>
</organism>
<reference evidence="8" key="2">
    <citation type="submission" date="2021-01" db="EMBL/GenBank/DDBJ databases">
        <authorList>
            <person name="Schikora-Tamarit M.A."/>
        </authorList>
    </citation>
    <scope>NUCLEOTIDE SEQUENCE</scope>
    <source>
        <strain evidence="8">CBS6341</strain>
    </source>
</reference>
<dbReference type="OrthoDB" id="379794at2759"/>
<dbReference type="InterPro" id="IPR016024">
    <property type="entry name" value="ARM-type_fold"/>
</dbReference>
<dbReference type="PANTHER" id="PTHR13255:SF0">
    <property type="entry name" value="ATAXIN-10"/>
    <property type="match status" value="1"/>
</dbReference>
<dbReference type="SUPFAM" id="SSF48371">
    <property type="entry name" value="ARM repeat"/>
    <property type="match status" value="1"/>
</dbReference>
<evidence type="ECO:0000256" key="5">
    <source>
        <dbReference type="ARBA" id="ARBA00044801"/>
    </source>
</evidence>
<protein>
    <recommendedName>
        <fullName evidence="5">Ataxin-10 homolog</fullName>
    </recommendedName>
    <alternativeName>
        <fullName evidence="6">Copper transport protein 86</fullName>
    </alternativeName>
</protein>
<gene>
    <name evidence="8" type="ORF">WICMUC_002074</name>
</gene>
<sequence>MEQSLVLLNSINHSLELHDSEEIFLIELSELSELIQNTINNPNFLQILSNSSKVWNFINQILKTEIKTNIEVRIIRGIIILSRNLITNNQSLIEDLNVTLIQVLESLCNRDDISPNIINNLIHSSFEYLGNFTQIKVKFDKTLFIGLNQFISHKDIDQSNYEILFNILFNFTKDDDILYQCLSKGEGKPILSLLNQEFHNLDLKSKSFSSYDLLIFKIFKKLIIHESYLKFITKYNETIETIQYLRISQALITSTSEWDILDLTTILSWTFEYLDMVYNELEQYFKIHDEEGNHVSNIYQKLHIILDIYTSLIIFDHSKKFLESYKGVELFIKLLGILHQNIPQLKLKDSEKSKFQEEGIPDSHFPGCKSLIIEILSSLTYMNSTIQDKIRELHGLEVILSNCNIDDNEPFIKERAIVCLRFLLLNNQENQKFVAQLEARQVVKDETIDEMGYDVDIVDGKVQLKKKKEEVQKVIG</sequence>